<dbReference type="OrthoDB" id="148799at2"/>
<dbReference type="AlphaFoldDB" id="A0A0X8H2B6"/>
<evidence type="ECO:0000313" key="3">
    <source>
        <dbReference type="Proteomes" id="UP000063781"/>
    </source>
</evidence>
<dbReference type="SUPFAM" id="SSF54001">
    <property type="entry name" value="Cysteine proteinases"/>
    <property type="match status" value="1"/>
</dbReference>
<dbReference type="EMBL" id="CP013213">
    <property type="protein sequence ID" value="AMC94574.1"/>
    <property type="molecule type" value="Genomic_DNA"/>
</dbReference>
<proteinExistence type="predicted"/>
<protein>
    <recommendedName>
        <fullName evidence="1">Transglutaminase-like domain-containing protein</fullName>
    </recommendedName>
</protein>
<name>A0A0X8H2B6_9FIRM</name>
<reference evidence="2 3" key="1">
    <citation type="submission" date="2015-10" db="EMBL/GenBank/DDBJ databases">
        <title>Erysipelothrix larvae sp. LV19 isolated from the larval gut of the rhinoceros beetle, Trypoxylus dichotomus.</title>
        <authorList>
            <person name="Lim S."/>
            <person name="Kim B.-C."/>
        </authorList>
    </citation>
    <scope>NUCLEOTIDE SEQUENCE [LARGE SCALE GENOMIC DNA]</scope>
    <source>
        <strain evidence="2 3">LV19</strain>
    </source>
</reference>
<evidence type="ECO:0000313" key="2">
    <source>
        <dbReference type="EMBL" id="AMC94574.1"/>
    </source>
</evidence>
<accession>A0A0X8H2B6</accession>
<dbReference type="Gene3D" id="3.10.620.30">
    <property type="match status" value="1"/>
</dbReference>
<dbReference type="KEGG" id="erl:AOC36_11500"/>
<dbReference type="RefSeq" id="WP_067634465.1">
    <property type="nucleotide sequence ID" value="NZ_CP013213.1"/>
</dbReference>
<dbReference type="InterPro" id="IPR038765">
    <property type="entry name" value="Papain-like_cys_pep_sf"/>
</dbReference>
<feature type="domain" description="Transglutaminase-like" evidence="1">
    <location>
        <begin position="69"/>
        <end position="149"/>
    </location>
</feature>
<organism evidence="2 3">
    <name type="scientific">Erysipelothrix larvae</name>
    <dbReference type="NCBI Taxonomy" id="1514105"/>
    <lineage>
        <taxon>Bacteria</taxon>
        <taxon>Bacillati</taxon>
        <taxon>Bacillota</taxon>
        <taxon>Erysipelotrichia</taxon>
        <taxon>Erysipelotrichales</taxon>
        <taxon>Erysipelotrichaceae</taxon>
        <taxon>Erysipelothrix</taxon>
    </lineage>
</organism>
<dbReference type="Proteomes" id="UP000063781">
    <property type="component" value="Chromosome"/>
</dbReference>
<gene>
    <name evidence="2" type="ORF">AOC36_11500</name>
</gene>
<dbReference type="Pfam" id="PF01841">
    <property type="entry name" value="Transglut_core"/>
    <property type="match status" value="1"/>
</dbReference>
<dbReference type="STRING" id="1514105.AOC36_11500"/>
<dbReference type="InterPro" id="IPR002931">
    <property type="entry name" value="Transglutaminase-like"/>
</dbReference>
<keyword evidence="3" id="KW-1185">Reference proteome</keyword>
<sequence length="290" mass="33778">MKSTIDYTKHGIMTDPKSMRFMISIYPQSLEEIVRLTQNICLHRHWAKRYHVTPTQKQEAEIYLRSVEEKLKVLHAKGINSISTPLLPNQRILGICRDFSVIATALCREVGIAARPRCGFADYLEEGLFIDHWVLETYNDKEQRWVMVDVQLDELQREELNCDFDSNNVPAPRFINAAEAWLGCRHGNYDPSKFGIYTYWGYEYLACNLILDANALLKMPLYPWDYWEGYKNLPIDQWNDADYESMDTLAHAILQVDKNPQILIEHIKNNPRIKAPSDLSVIYNGFQESV</sequence>
<evidence type="ECO:0000259" key="1">
    <source>
        <dbReference type="Pfam" id="PF01841"/>
    </source>
</evidence>